<evidence type="ECO:0000256" key="1">
    <source>
        <dbReference type="SAM" id="MobiDB-lite"/>
    </source>
</evidence>
<accession>A0A517LZG1</accession>
<gene>
    <name evidence="2" type="ORF">EC9_21970</name>
</gene>
<dbReference type="KEGG" id="ruv:EC9_21970"/>
<evidence type="ECO:0000313" key="3">
    <source>
        <dbReference type="Proteomes" id="UP000319557"/>
    </source>
</evidence>
<proteinExistence type="predicted"/>
<protein>
    <submittedName>
        <fullName evidence="2">Uncharacterized protein</fullName>
    </submittedName>
</protein>
<reference evidence="2 3" key="1">
    <citation type="submission" date="2019-02" db="EMBL/GenBank/DDBJ databases">
        <title>Deep-cultivation of Planctomycetes and their phenomic and genomic characterization uncovers novel biology.</title>
        <authorList>
            <person name="Wiegand S."/>
            <person name="Jogler M."/>
            <person name="Boedeker C."/>
            <person name="Pinto D."/>
            <person name="Vollmers J."/>
            <person name="Rivas-Marin E."/>
            <person name="Kohn T."/>
            <person name="Peeters S.H."/>
            <person name="Heuer A."/>
            <person name="Rast P."/>
            <person name="Oberbeckmann S."/>
            <person name="Bunk B."/>
            <person name="Jeske O."/>
            <person name="Meyerdierks A."/>
            <person name="Storesund J.E."/>
            <person name="Kallscheuer N."/>
            <person name="Luecker S."/>
            <person name="Lage O.M."/>
            <person name="Pohl T."/>
            <person name="Merkel B.J."/>
            <person name="Hornburger P."/>
            <person name="Mueller R.-W."/>
            <person name="Bruemmer F."/>
            <person name="Labrenz M."/>
            <person name="Spormann A.M."/>
            <person name="Op den Camp H."/>
            <person name="Overmann J."/>
            <person name="Amann R."/>
            <person name="Jetten M.S.M."/>
            <person name="Mascher T."/>
            <person name="Medema M.H."/>
            <person name="Devos D.P."/>
            <person name="Kaster A.-K."/>
            <person name="Ovreas L."/>
            <person name="Rohde M."/>
            <person name="Galperin M.Y."/>
            <person name="Jogler C."/>
        </authorList>
    </citation>
    <scope>NUCLEOTIDE SEQUENCE [LARGE SCALE GENOMIC DNA]</scope>
    <source>
        <strain evidence="2 3">EC9</strain>
    </source>
</reference>
<dbReference type="EMBL" id="CP036261">
    <property type="protein sequence ID" value="QDS88011.1"/>
    <property type="molecule type" value="Genomic_DNA"/>
</dbReference>
<dbReference type="AlphaFoldDB" id="A0A517LZG1"/>
<sequence length="75" mass="7956">MATPGTTAFLGPRVPQYTEQSQIAPSPDLSGAGQILTGARGKAAVERSFVIHSSPRGDFGSQMIYLNLLLNVETH</sequence>
<feature type="region of interest" description="Disordered" evidence="1">
    <location>
        <begin position="1"/>
        <end position="32"/>
    </location>
</feature>
<evidence type="ECO:0000313" key="2">
    <source>
        <dbReference type="EMBL" id="QDS88011.1"/>
    </source>
</evidence>
<organism evidence="2 3">
    <name type="scientific">Rosistilla ulvae</name>
    <dbReference type="NCBI Taxonomy" id="1930277"/>
    <lineage>
        <taxon>Bacteria</taxon>
        <taxon>Pseudomonadati</taxon>
        <taxon>Planctomycetota</taxon>
        <taxon>Planctomycetia</taxon>
        <taxon>Pirellulales</taxon>
        <taxon>Pirellulaceae</taxon>
        <taxon>Rosistilla</taxon>
    </lineage>
</organism>
<name>A0A517LZG1_9BACT</name>
<dbReference type="Proteomes" id="UP000319557">
    <property type="component" value="Chromosome"/>
</dbReference>
<keyword evidence="3" id="KW-1185">Reference proteome</keyword>